<dbReference type="Proteomes" id="UP000618240">
    <property type="component" value="Unassembled WGS sequence"/>
</dbReference>
<gene>
    <name evidence="2" type="ORF">JI747_007980</name>
</gene>
<feature type="chain" id="PRO_5045758214" evidence="1">
    <location>
        <begin position="19"/>
        <end position="189"/>
    </location>
</feature>
<evidence type="ECO:0000256" key="1">
    <source>
        <dbReference type="SAM" id="SignalP"/>
    </source>
</evidence>
<evidence type="ECO:0000313" key="2">
    <source>
        <dbReference type="EMBL" id="MCA6067112.1"/>
    </source>
</evidence>
<accession>A0ABS8A104</accession>
<organism evidence="2 3">
    <name type="scientific">Chryseobacterium tagetis</name>
    <dbReference type="NCBI Taxonomy" id="2801334"/>
    <lineage>
        <taxon>Bacteria</taxon>
        <taxon>Pseudomonadati</taxon>
        <taxon>Bacteroidota</taxon>
        <taxon>Flavobacteriia</taxon>
        <taxon>Flavobacteriales</taxon>
        <taxon>Weeksellaceae</taxon>
        <taxon>Chryseobacterium group</taxon>
        <taxon>Chryseobacterium</taxon>
    </lineage>
</organism>
<dbReference type="EMBL" id="JAERSE020000002">
    <property type="protein sequence ID" value="MCA6067112.1"/>
    <property type="molecule type" value="Genomic_DNA"/>
</dbReference>
<comment type="caution">
    <text evidence="2">The sequence shown here is derived from an EMBL/GenBank/DDBJ whole genome shotgun (WGS) entry which is preliminary data.</text>
</comment>
<evidence type="ECO:0000313" key="3">
    <source>
        <dbReference type="Proteomes" id="UP000618240"/>
    </source>
</evidence>
<proteinExistence type="predicted"/>
<sequence length="189" mass="20088">MKKLILLAAVFVSFCLSAQSYPPVYIQNYTPNYVEFTVYKANLGNPGGGCSPNLESRDATNNLLRLGFTNNPSVSTDANYDGNVNYTFAINPAVPTTPQIGRWILNSNFAAPFTASAGPLTTFSMATTWAGIKFGIQDQSGVNTGGYYFMGQYCGSSTVVSDLTGNVVPSNMSGGAFFTAGGATWIVVY</sequence>
<feature type="signal peptide" evidence="1">
    <location>
        <begin position="1"/>
        <end position="18"/>
    </location>
</feature>
<protein>
    <submittedName>
        <fullName evidence="2">Uncharacterized protein</fullName>
    </submittedName>
</protein>
<keyword evidence="3" id="KW-1185">Reference proteome</keyword>
<reference evidence="2 3" key="1">
    <citation type="submission" date="2021-09" db="EMBL/GenBank/DDBJ databases">
        <title>Genome sequencing and assembly of Chryseobacterium sp. RG1.</title>
        <authorList>
            <person name="Chhetri G."/>
        </authorList>
    </citation>
    <scope>NUCLEOTIDE SEQUENCE [LARGE SCALE GENOMIC DNA]</scope>
    <source>
        <strain evidence="2 3">RG1</strain>
    </source>
</reference>
<name>A0ABS8A104_9FLAO</name>
<keyword evidence="1" id="KW-0732">Signal</keyword>
<dbReference type="RefSeq" id="WP_225687549.1">
    <property type="nucleotide sequence ID" value="NZ_JAERSE020000002.1"/>
</dbReference>